<dbReference type="Proteomes" id="UP000676325">
    <property type="component" value="Unassembled WGS sequence"/>
</dbReference>
<evidence type="ECO:0000256" key="1">
    <source>
        <dbReference type="SAM" id="MobiDB-lite"/>
    </source>
</evidence>
<organism evidence="2 3">
    <name type="scientific">Actinospica acidithermotolerans</name>
    <dbReference type="NCBI Taxonomy" id="2828514"/>
    <lineage>
        <taxon>Bacteria</taxon>
        <taxon>Bacillati</taxon>
        <taxon>Actinomycetota</taxon>
        <taxon>Actinomycetes</taxon>
        <taxon>Catenulisporales</taxon>
        <taxon>Actinospicaceae</taxon>
        <taxon>Actinospica</taxon>
    </lineage>
</organism>
<accession>A0A941ECM3</accession>
<evidence type="ECO:0000313" key="2">
    <source>
        <dbReference type="EMBL" id="MBR7827920.1"/>
    </source>
</evidence>
<gene>
    <name evidence="2" type="ORF">KDK95_16505</name>
</gene>
<reference evidence="2" key="1">
    <citation type="submission" date="2021-04" db="EMBL/GenBank/DDBJ databases">
        <title>Genome based classification of Actinospica acidithermotolerans sp. nov., an actinobacterium isolated from an Indonesian hot spring.</title>
        <authorList>
            <person name="Kusuma A.B."/>
            <person name="Putra K.E."/>
            <person name="Nafisah S."/>
            <person name="Loh J."/>
            <person name="Nouioui I."/>
            <person name="Goodfellow M."/>
        </authorList>
    </citation>
    <scope>NUCLEOTIDE SEQUENCE</scope>
    <source>
        <strain evidence="2">MGRD01-02</strain>
    </source>
</reference>
<keyword evidence="3" id="KW-1185">Reference proteome</keyword>
<dbReference type="RefSeq" id="WP_212519061.1">
    <property type="nucleotide sequence ID" value="NZ_JAGSOH010000045.1"/>
</dbReference>
<feature type="region of interest" description="Disordered" evidence="1">
    <location>
        <begin position="267"/>
        <end position="315"/>
    </location>
</feature>
<dbReference type="AlphaFoldDB" id="A0A941ECM3"/>
<name>A0A941ECM3_9ACTN</name>
<sequence>MSRSYRNRLCVVTDIEGYSSHPGSQHADAQRRLSQIMKFACRHAGYPWIRSEDRQDRGDGRLFLLPTQIDEMVAIPALVMGLRHGIYLANEAPGEFGRMRMRVSMARGAVTHGDTGLLGQAPITACRILDAEPVKRRLLETPSADIVLAVTDEIYKDVIRQEFPGLPSAGFSGIDVRVKEFHEPAWVHLPEAGPTLLRRADASWSAIAASAAIAPAAVGIGGAMHPDGEGWWTEDGDEVDGAWPDEGVGGHGDHAVCGEFGEGGGATAADWLGFGPGPDDGGDRGGAVGSDEVDGDTDGDQDGDTFDDYGAELVI</sequence>
<proteinExistence type="predicted"/>
<protein>
    <recommendedName>
        <fullName evidence="4">Guanylate cyclase domain-containing protein</fullName>
    </recommendedName>
</protein>
<feature type="compositionally biased region" description="Acidic residues" evidence="1">
    <location>
        <begin position="291"/>
        <end position="315"/>
    </location>
</feature>
<dbReference type="EMBL" id="JAGSOH010000045">
    <property type="protein sequence ID" value="MBR7827920.1"/>
    <property type="molecule type" value="Genomic_DNA"/>
</dbReference>
<evidence type="ECO:0000313" key="3">
    <source>
        <dbReference type="Proteomes" id="UP000676325"/>
    </source>
</evidence>
<evidence type="ECO:0008006" key="4">
    <source>
        <dbReference type="Google" id="ProtNLM"/>
    </source>
</evidence>
<feature type="compositionally biased region" description="Gly residues" evidence="1">
    <location>
        <begin position="274"/>
        <end position="288"/>
    </location>
</feature>
<comment type="caution">
    <text evidence="2">The sequence shown here is derived from an EMBL/GenBank/DDBJ whole genome shotgun (WGS) entry which is preliminary data.</text>
</comment>